<dbReference type="Pfam" id="PF08348">
    <property type="entry name" value="PAS_6"/>
    <property type="match status" value="1"/>
</dbReference>
<dbReference type="PATRIC" id="fig|476272.21.peg.3910"/>
<accession>C0CJ84</accession>
<dbReference type="InterPro" id="IPR039446">
    <property type="entry name" value="DauR-like"/>
</dbReference>
<feature type="domain" description="Transcriptional regulator DauR-like HTH" evidence="2">
    <location>
        <begin position="149"/>
        <end position="210"/>
    </location>
</feature>
<dbReference type="InterPro" id="IPR039445">
    <property type="entry name" value="DauR-like_HTH"/>
</dbReference>
<name>C0CJ84_BLAHS</name>
<evidence type="ECO:0008006" key="5">
    <source>
        <dbReference type="Google" id="ProtNLM"/>
    </source>
</evidence>
<dbReference type="PANTHER" id="PTHR35568">
    <property type="entry name" value="TRANSCRIPTIONAL REGULATOR DAUR"/>
    <property type="match status" value="1"/>
</dbReference>
<dbReference type="Proteomes" id="UP000003100">
    <property type="component" value="Unassembled WGS sequence"/>
</dbReference>
<comment type="caution">
    <text evidence="3">The sequence shown here is derived from an EMBL/GenBank/DDBJ whole genome shotgun (WGS) entry which is preliminary data.</text>
</comment>
<feature type="domain" description="YheO-like" evidence="1">
    <location>
        <begin position="14"/>
        <end position="123"/>
    </location>
</feature>
<dbReference type="PANTHER" id="PTHR35568:SF1">
    <property type="entry name" value="TRANSCRIPTIONAL REGULATOR DAUR"/>
    <property type="match status" value="1"/>
</dbReference>
<organism evidence="3 4">
    <name type="scientific">Blautia hydrogenotrophica (strain DSM 10507 / JCM 14656 / S5a33)</name>
    <name type="common">Ruminococcus hydrogenotrophicus</name>
    <dbReference type="NCBI Taxonomy" id="476272"/>
    <lineage>
        <taxon>Bacteria</taxon>
        <taxon>Bacillati</taxon>
        <taxon>Bacillota</taxon>
        <taxon>Clostridia</taxon>
        <taxon>Lachnospirales</taxon>
        <taxon>Lachnospiraceae</taxon>
        <taxon>Blautia</taxon>
    </lineage>
</organism>
<reference evidence="3 4" key="2">
    <citation type="submission" date="2009-02" db="EMBL/GenBank/DDBJ databases">
        <title>Draft genome sequence of Blautia hydrogenotrophica DSM 10507 (Ruminococcus hydrogenotrophicus DSM 10507).</title>
        <authorList>
            <person name="Sudarsanam P."/>
            <person name="Ley R."/>
            <person name="Guruge J."/>
            <person name="Turnbaugh P.J."/>
            <person name="Mahowald M."/>
            <person name="Liep D."/>
            <person name="Gordon J."/>
        </authorList>
    </citation>
    <scope>NUCLEOTIDE SEQUENCE [LARGE SCALE GENOMIC DNA]</scope>
    <source>
        <strain evidence="4">DSM 10507 / JCM 14656 / S5a33</strain>
    </source>
</reference>
<evidence type="ECO:0000313" key="3">
    <source>
        <dbReference type="EMBL" id="EEG50195.1"/>
    </source>
</evidence>
<proteinExistence type="predicted"/>
<evidence type="ECO:0000259" key="1">
    <source>
        <dbReference type="Pfam" id="PF08348"/>
    </source>
</evidence>
<gene>
    <name evidence="3" type="ORF">RUMHYD_00902</name>
</gene>
<dbReference type="EMBL" id="ACBZ01000038">
    <property type="protein sequence ID" value="EEG50195.1"/>
    <property type="molecule type" value="Genomic_DNA"/>
</dbReference>
<dbReference type="Pfam" id="PF13309">
    <property type="entry name" value="HTH_22"/>
    <property type="match status" value="1"/>
</dbReference>
<dbReference type="InterPro" id="IPR013559">
    <property type="entry name" value="YheO"/>
</dbReference>
<dbReference type="HOGENOM" id="CLU_080179_0_1_9"/>
<protein>
    <recommendedName>
        <fullName evidence="5">YheO-like PAS domain protein</fullName>
    </recommendedName>
</protein>
<keyword evidence="4" id="KW-1185">Reference proteome</keyword>
<evidence type="ECO:0000259" key="2">
    <source>
        <dbReference type="Pfam" id="PF13309"/>
    </source>
</evidence>
<evidence type="ECO:0000313" key="4">
    <source>
        <dbReference type="Proteomes" id="UP000003100"/>
    </source>
</evidence>
<reference evidence="3 4" key="1">
    <citation type="submission" date="2009-01" db="EMBL/GenBank/DDBJ databases">
        <authorList>
            <person name="Fulton L."/>
            <person name="Clifton S."/>
            <person name="Fulton B."/>
            <person name="Xu J."/>
            <person name="Minx P."/>
            <person name="Pepin K.H."/>
            <person name="Johnson M."/>
            <person name="Bhonagiri V."/>
            <person name="Nash W.E."/>
            <person name="Mardis E.R."/>
            <person name="Wilson R.K."/>
        </authorList>
    </citation>
    <scope>NUCLEOTIDE SEQUENCE [LARGE SCALE GENOMIC DNA]</scope>
    <source>
        <strain evidence="4">DSM 10507 / JCM 14656 / S5a33</strain>
    </source>
</reference>
<sequence>MKKKGAVMEKEQALEFLCRVAEGIAETFGNSCEALIQDMSQKNHPILAIYHGHVTGRQVGSKEDVYGAVSEEETILDLKHDLVNHLVISKKGRRIKSSTFLLKGEDYHYALGVNFDFTELYQAVKIQEDLLHVRSDLEKAVTEEVQGSLQEIFDGCEELMGKSAKTMNKAERLRLVKLLKEKNAFEFYKAVPYISNRMGVTRYTVYNYLNQLEP</sequence>
<dbReference type="eggNOG" id="COG2964">
    <property type="taxonomic scope" value="Bacteria"/>
</dbReference>
<dbReference type="AlphaFoldDB" id="C0CJ84"/>